<reference evidence="5 6" key="1">
    <citation type="submission" date="2014-04" db="EMBL/GenBank/DDBJ databases">
        <title>Evolutionary Origins and Diversification of the Mycorrhizal Mutualists.</title>
        <authorList>
            <consortium name="DOE Joint Genome Institute"/>
            <consortium name="Mycorrhizal Genomics Consortium"/>
            <person name="Kohler A."/>
            <person name="Kuo A."/>
            <person name="Nagy L.G."/>
            <person name="Floudas D."/>
            <person name="Copeland A."/>
            <person name="Barry K.W."/>
            <person name="Cichocki N."/>
            <person name="Veneault-Fourrey C."/>
            <person name="LaButti K."/>
            <person name="Lindquist E.A."/>
            <person name="Lipzen A."/>
            <person name="Lundell T."/>
            <person name="Morin E."/>
            <person name="Murat C."/>
            <person name="Riley R."/>
            <person name="Ohm R."/>
            <person name="Sun H."/>
            <person name="Tunlid A."/>
            <person name="Henrissat B."/>
            <person name="Grigoriev I.V."/>
            <person name="Hibbett D.S."/>
            <person name="Martin F."/>
        </authorList>
    </citation>
    <scope>NUCLEOTIDE SEQUENCE [LARGE SCALE GENOMIC DNA]</scope>
    <source>
        <strain evidence="5 6">FD-317 M1</strain>
    </source>
</reference>
<dbReference type="InterPro" id="IPR011047">
    <property type="entry name" value="Quinoprotein_ADH-like_sf"/>
</dbReference>
<dbReference type="Pfam" id="PF24883">
    <property type="entry name" value="NPHP3_N"/>
    <property type="match status" value="1"/>
</dbReference>
<dbReference type="EMBL" id="KN834766">
    <property type="protein sequence ID" value="KIK62829.1"/>
    <property type="molecule type" value="Genomic_DNA"/>
</dbReference>
<evidence type="ECO:0000256" key="3">
    <source>
        <dbReference type="PROSITE-ProRule" id="PRU00221"/>
    </source>
</evidence>
<feature type="repeat" description="WD" evidence="3">
    <location>
        <begin position="1163"/>
        <end position="1195"/>
    </location>
</feature>
<feature type="repeat" description="WD" evidence="3">
    <location>
        <begin position="1034"/>
        <end position="1075"/>
    </location>
</feature>
<dbReference type="InterPro" id="IPR020472">
    <property type="entry name" value="WD40_PAC1"/>
</dbReference>
<feature type="repeat" description="WD" evidence="3">
    <location>
        <begin position="1077"/>
        <end position="1118"/>
    </location>
</feature>
<name>A0A0D0CJ89_9AGAR</name>
<feature type="repeat" description="WD" evidence="3">
    <location>
        <begin position="690"/>
        <end position="731"/>
    </location>
</feature>
<feature type="repeat" description="WD" evidence="3">
    <location>
        <begin position="647"/>
        <end position="682"/>
    </location>
</feature>
<dbReference type="OrthoDB" id="538223at2759"/>
<feature type="repeat" description="WD" evidence="3">
    <location>
        <begin position="561"/>
        <end position="602"/>
    </location>
</feature>
<gene>
    <name evidence="5" type="ORF">GYMLUDRAFT_164023</name>
</gene>
<feature type="repeat" description="WD" evidence="3">
    <location>
        <begin position="604"/>
        <end position="640"/>
    </location>
</feature>
<dbReference type="PRINTS" id="PR00320">
    <property type="entry name" value="GPROTEINBRPT"/>
</dbReference>
<evidence type="ECO:0000256" key="2">
    <source>
        <dbReference type="ARBA" id="ARBA00022737"/>
    </source>
</evidence>
<dbReference type="CDD" id="cd00200">
    <property type="entry name" value="WD40"/>
    <property type="match status" value="3"/>
</dbReference>
<evidence type="ECO:0000313" key="6">
    <source>
        <dbReference type="Proteomes" id="UP000053593"/>
    </source>
</evidence>
<feature type="repeat" description="WD" evidence="3">
    <location>
        <begin position="991"/>
        <end position="1032"/>
    </location>
</feature>
<evidence type="ECO:0000256" key="1">
    <source>
        <dbReference type="ARBA" id="ARBA00022574"/>
    </source>
</evidence>
<feature type="repeat" description="WD" evidence="3">
    <location>
        <begin position="733"/>
        <end position="774"/>
    </location>
</feature>
<feature type="domain" description="Bulb-type lectin" evidence="4">
    <location>
        <begin position="847"/>
        <end position="981"/>
    </location>
</feature>
<keyword evidence="1 3" id="KW-0853">WD repeat</keyword>
<dbReference type="Pfam" id="PF00400">
    <property type="entry name" value="WD40"/>
    <property type="match status" value="15"/>
</dbReference>
<feature type="repeat" description="WD" evidence="3">
    <location>
        <begin position="948"/>
        <end position="989"/>
    </location>
</feature>
<dbReference type="InterPro" id="IPR036322">
    <property type="entry name" value="WD40_repeat_dom_sf"/>
</dbReference>
<dbReference type="PROSITE" id="PS50927">
    <property type="entry name" value="BULB_LECTIN"/>
    <property type="match status" value="1"/>
</dbReference>
<dbReference type="Proteomes" id="UP000053593">
    <property type="component" value="Unassembled WGS sequence"/>
</dbReference>
<dbReference type="Gene3D" id="2.130.10.10">
    <property type="entry name" value="YVTN repeat-like/Quinoprotein amine dehydrogenase"/>
    <property type="match status" value="8"/>
</dbReference>
<dbReference type="PANTHER" id="PTHR19848:SF8">
    <property type="entry name" value="F-BOX AND WD REPEAT DOMAIN CONTAINING 7"/>
    <property type="match status" value="1"/>
</dbReference>
<proteinExistence type="predicted"/>
<dbReference type="SUPFAM" id="SSF50998">
    <property type="entry name" value="Quinoprotein alcohol dehydrogenase-like"/>
    <property type="match status" value="1"/>
</dbReference>
<dbReference type="InterPro" id="IPR015943">
    <property type="entry name" value="WD40/YVTN_repeat-like_dom_sf"/>
</dbReference>
<dbReference type="PROSITE" id="PS00678">
    <property type="entry name" value="WD_REPEATS_1"/>
    <property type="match status" value="11"/>
</dbReference>
<evidence type="ECO:0000313" key="5">
    <source>
        <dbReference type="EMBL" id="KIK62829.1"/>
    </source>
</evidence>
<feature type="repeat" description="WD" evidence="3">
    <location>
        <begin position="905"/>
        <end position="940"/>
    </location>
</feature>
<evidence type="ECO:0000259" key="4">
    <source>
        <dbReference type="PROSITE" id="PS50927"/>
    </source>
</evidence>
<dbReference type="HOGENOM" id="CLU_000288_6_3_1"/>
<keyword evidence="2" id="KW-0677">Repeat</keyword>
<sequence>VRKRISCMEGTRVVILNDLCQWTLKPGSSMAWIHGLAGSGKSAIAVKLAEKLREMNDQVILALTFHCVKGQETSDTSILVPTIGYHLAKIYPEYAKALLDVLEKDVSLHVDSVPLREQLSILCKPLYTISALKPTIIIIDGLDEWGKPRDQYTLLDHLQFHLLKIQWLRVVVTSRLNSEIRRAIVNKELVKDFDLANDYTAHKDIELFLGERFANVDDEGISTSDMVNLVSKADGLFIWANTVMEFIESGMDIATNVQIVLRSKGYESGVEHPHARLYNLYGDVLKQNFTDKQSQHQCQSIIGLIISAYEPLTVDTLAKILWPESNVADRVAKRVINALRAVLYLNNKKVYYHLSLAEFINSEQCPTEFKSQGTLEHQKLAIVCMKVLNTELKFNICNLETSSITNHEIRDLEKRIGEHISSQLQYSVEWWAHHVNNAEVTQVIDKAVREFTSSCQMIFWLECMSLMGKINGILLGAREIQEWASRNQNRDIMRRMQELKKFTNAFSIPLYESTPHLYVSGCALLPSESLLRENKVLHLKQVVKVTRSEYTVKWEKILHPLQGHTSDVTSVAYSPDGQYLVTGSWDRTVRIWNAQKSLQIEKSFRGHSAWVTSVAYSPDGQYVVSGSLDMTARIWNVQTGLQVGGPLRGHTDAITSVVYSPDGQYVVSGSSDNTVRIWQAQTSLQVGGPLKGHIDKVTSVAYSPVDQYIVSGSLDGTVRIWNVKKGLQVGKPLKGHTDAITSVAYSPDGEYVVSGSWDKTVRIWDAKTALQVREPLKGHTDEVTSVAYSCDGQYVVSSSEDMTVRIWNAQRTVQAGEPLEGHTDEVSSVAYSPDGQYVVSGSLDKTVKIWNVQMGLQVGDSLEGHTAQVTSVAYSPDGQYVVSSSWDETVRTWNVQTGLQVGEPLKGHTGSVTSLAYSSNGQHVISGSEDMTIRIWNTQTSLHDGEQLKCHTDGITSVAYSCNGQYVVSGSDDGTVRIWNTQTGLQVQGPLRGHTDRVTSVAFSPDSQYVMSGSEDKTVRIWNAQTGLQIGKPLKGHTDLVTSAAYSHDGQYIVSASWDQTVRIWNTQTGQQVKNPLIGHTGSVSSVSYSSDSQYVVSGSWDRTIRIWNAQTGQEVREPLKGHTDSVTSVAYSPDGQYVISGSDDGTLLIWNAQTGLLAAQPLEGHVDEITSVAYSPDGLYVVSGSWDKTVRIWNTQPGLHVGDAISPLKSHILTESLQYDPNLQTASPLLYITNPSLRSGYTSSPRALLSSQFIIQLPPNVPLGDITDRGWLHSEDGQLILWLPPWMRSGFKDKRQIITIPANAINCALSVDWTNFVNGTKWTQCWDSTSIAESNTLCKFSSSLTST</sequence>
<dbReference type="InterPro" id="IPR001680">
    <property type="entry name" value="WD40_rpt"/>
</dbReference>
<feature type="repeat" description="WD" evidence="3">
    <location>
        <begin position="862"/>
        <end position="903"/>
    </location>
</feature>
<feature type="repeat" description="WD" evidence="3">
    <location>
        <begin position="1120"/>
        <end position="1161"/>
    </location>
</feature>
<dbReference type="PROSITE" id="PS50294">
    <property type="entry name" value="WD_REPEATS_REGION"/>
    <property type="match status" value="15"/>
</dbReference>
<dbReference type="PROSITE" id="PS50082">
    <property type="entry name" value="WD_REPEATS_2"/>
    <property type="match status" value="15"/>
</dbReference>
<dbReference type="SMART" id="SM00320">
    <property type="entry name" value="WD40"/>
    <property type="match status" value="15"/>
</dbReference>
<dbReference type="InterPro" id="IPR019775">
    <property type="entry name" value="WD40_repeat_CS"/>
</dbReference>
<dbReference type="SUPFAM" id="SSF52540">
    <property type="entry name" value="P-loop containing nucleoside triphosphate hydrolases"/>
    <property type="match status" value="1"/>
</dbReference>
<accession>A0A0D0CJ89</accession>
<feature type="repeat" description="WD" evidence="3">
    <location>
        <begin position="776"/>
        <end position="808"/>
    </location>
</feature>
<dbReference type="InterPro" id="IPR001480">
    <property type="entry name" value="Bulb-type_lectin_dom"/>
</dbReference>
<dbReference type="Gene3D" id="3.40.50.300">
    <property type="entry name" value="P-loop containing nucleotide triphosphate hydrolases"/>
    <property type="match status" value="1"/>
</dbReference>
<keyword evidence="6" id="KW-1185">Reference proteome</keyword>
<feature type="repeat" description="WD" evidence="3">
    <location>
        <begin position="819"/>
        <end position="853"/>
    </location>
</feature>
<protein>
    <recommendedName>
        <fullName evidence="4">Bulb-type lectin domain-containing protein</fullName>
    </recommendedName>
</protein>
<feature type="non-terminal residue" evidence="5">
    <location>
        <position position="1"/>
    </location>
</feature>
<dbReference type="InterPro" id="IPR056884">
    <property type="entry name" value="NPHP3-like_N"/>
</dbReference>
<dbReference type="SUPFAM" id="SSF50978">
    <property type="entry name" value="WD40 repeat-like"/>
    <property type="match status" value="2"/>
</dbReference>
<dbReference type="PANTHER" id="PTHR19848">
    <property type="entry name" value="WD40 REPEAT PROTEIN"/>
    <property type="match status" value="1"/>
</dbReference>
<organism evidence="5 6">
    <name type="scientific">Collybiopsis luxurians FD-317 M1</name>
    <dbReference type="NCBI Taxonomy" id="944289"/>
    <lineage>
        <taxon>Eukaryota</taxon>
        <taxon>Fungi</taxon>
        <taxon>Dikarya</taxon>
        <taxon>Basidiomycota</taxon>
        <taxon>Agaricomycotina</taxon>
        <taxon>Agaricomycetes</taxon>
        <taxon>Agaricomycetidae</taxon>
        <taxon>Agaricales</taxon>
        <taxon>Marasmiineae</taxon>
        <taxon>Omphalotaceae</taxon>
        <taxon>Collybiopsis</taxon>
        <taxon>Collybiopsis luxurians</taxon>
    </lineage>
</organism>
<dbReference type="InterPro" id="IPR027417">
    <property type="entry name" value="P-loop_NTPase"/>
</dbReference>